<keyword evidence="1" id="KW-0472">Membrane</keyword>
<dbReference type="Proteomes" id="UP000248916">
    <property type="component" value="Unassembled WGS sequence"/>
</dbReference>
<gene>
    <name evidence="2" type="ORF">LX81_01150</name>
</gene>
<keyword evidence="1" id="KW-1133">Transmembrane helix</keyword>
<evidence type="ECO:0000256" key="1">
    <source>
        <dbReference type="SAM" id="Phobius"/>
    </source>
</evidence>
<sequence>MLDGIIWIAAGISGAFVDAARALWHPASWLDWSDPVALMRFIHYGASQDFFFVVFTALILLTGVGFWHRPILWGAVRGLEGFANTVGRVIAWAGLLMILQQIVIVFAQRVFAASELGFGFGTLVRFDVSWWSEELKLYNAAIVALCCAWTFVQGGHVRVDLLYAPASFRAKRIVDMVGAVLFMMPVAVVIWFYGWFFMWRHLVTPKVSATDTLEMLERKASVLRWNVETVGFSPNGFNAYFLFKVLLLVLAAMLFLQAVAVFYRALLEWLEGEGSEGRYLDRDAAAPAEAR</sequence>
<name>A0A2W7NZ04_9RHOB</name>
<dbReference type="OrthoDB" id="9794346at2"/>
<feature type="transmembrane region" description="Helical" evidence="1">
    <location>
        <begin position="89"/>
        <end position="111"/>
    </location>
</feature>
<comment type="caution">
    <text evidence="2">The sequence shown here is derived from an EMBL/GenBank/DDBJ whole genome shotgun (WGS) entry which is preliminary data.</text>
</comment>
<protein>
    <recommendedName>
        <fullName evidence="4">Tripartite ATP-independent transporter DctQ subunit</fullName>
    </recommendedName>
</protein>
<feature type="transmembrane region" description="Helical" evidence="1">
    <location>
        <begin position="135"/>
        <end position="152"/>
    </location>
</feature>
<proteinExistence type="predicted"/>
<keyword evidence="1" id="KW-0812">Transmembrane</keyword>
<feature type="transmembrane region" description="Helical" evidence="1">
    <location>
        <begin position="173"/>
        <end position="196"/>
    </location>
</feature>
<dbReference type="AlphaFoldDB" id="A0A2W7NZ04"/>
<accession>A0A2W7NZ04</accession>
<evidence type="ECO:0000313" key="3">
    <source>
        <dbReference type="Proteomes" id="UP000248916"/>
    </source>
</evidence>
<keyword evidence="3" id="KW-1185">Reference proteome</keyword>
<feature type="transmembrane region" description="Helical" evidence="1">
    <location>
        <begin position="46"/>
        <end position="68"/>
    </location>
</feature>
<dbReference type="EMBL" id="QKZL01000003">
    <property type="protein sequence ID" value="PZX18516.1"/>
    <property type="molecule type" value="Genomic_DNA"/>
</dbReference>
<reference evidence="2 3" key="1">
    <citation type="submission" date="2018-06" db="EMBL/GenBank/DDBJ databases">
        <title>Genomic Encyclopedia of Archaeal and Bacterial Type Strains, Phase II (KMG-II): from individual species to whole genera.</title>
        <authorList>
            <person name="Goeker M."/>
        </authorList>
    </citation>
    <scope>NUCLEOTIDE SEQUENCE [LARGE SCALE GENOMIC DNA]</scope>
    <source>
        <strain evidence="2 3">DSM 22009</strain>
    </source>
</reference>
<feature type="transmembrane region" description="Helical" evidence="1">
    <location>
        <begin position="241"/>
        <end position="263"/>
    </location>
</feature>
<organism evidence="2 3">
    <name type="scientific">Palleronia aestuarii</name>
    <dbReference type="NCBI Taxonomy" id="568105"/>
    <lineage>
        <taxon>Bacteria</taxon>
        <taxon>Pseudomonadati</taxon>
        <taxon>Pseudomonadota</taxon>
        <taxon>Alphaproteobacteria</taxon>
        <taxon>Rhodobacterales</taxon>
        <taxon>Roseobacteraceae</taxon>
        <taxon>Palleronia</taxon>
    </lineage>
</organism>
<evidence type="ECO:0000313" key="2">
    <source>
        <dbReference type="EMBL" id="PZX18516.1"/>
    </source>
</evidence>
<dbReference type="RefSeq" id="WP_111536313.1">
    <property type="nucleotide sequence ID" value="NZ_QKZL01000003.1"/>
</dbReference>
<evidence type="ECO:0008006" key="4">
    <source>
        <dbReference type="Google" id="ProtNLM"/>
    </source>
</evidence>